<evidence type="ECO:0000256" key="1">
    <source>
        <dbReference type="ARBA" id="ARBA00022737"/>
    </source>
</evidence>
<evidence type="ECO:0000256" key="2">
    <source>
        <dbReference type="ARBA" id="ARBA00022845"/>
    </source>
</evidence>
<dbReference type="OrthoDB" id="639054at2759"/>
<comment type="caution">
    <text evidence="5">The sequence shown here is derived from an EMBL/GenBank/DDBJ whole genome shotgun (WGS) entry which is preliminary data.</text>
</comment>
<dbReference type="PANTHER" id="PTHR12537:SF187">
    <property type="entry name" value="OS04G0276200 PROTEIN"/>
    <property type="match status" value="1"/>
</dbReference>
<gene>
    <name evidence="5" type="ORF">EJB05_00932</name>
</gene>
<keyword evidence="2" id="KW-0810">Translation regulation</keyword>
<dbReference type="InterPro" id="IPR016024">
    <property type="entry name" value="ARM-type_fold"/>
</dbReference>
<feature type="non-terminal residue" evidence="5">
    <location>
        <position position="1"/>
    </location>
</feature>
<name>A0A5J9WQP2_9POAL</name>
<dbReference type="GO" id="GO:0006417">
    <property type="term" value="P:regulation of translation"/>
    <property type="evidence" value="ECO:0007669"/>
    <property type="project" value="UniProtKB-KW"/>
</dbReference>
<dbReference type="GO" id="GO:0003729">
    <property type="term" value="F:mRNA binding"/>
    <property type="evidence" value="ECO:0007669"/>
    <property type="project" value="TreeGrafter"/>
</dbReference>
<protein>
    <recommendedName>
        <fullName evidence="4">PUM-HD domain-containing protein</fullName>
    </recommendedName>
</protein>
<dbReference type="Pfam" id="PF00806">
    <property type="entry name" value="PUF"/>
    <property type="match status" value="3"/>
</dbReference>
<feature type="repeat" description="Pumilio" evidence="3">
    <location>
        <begin position="24"/>
        <end position="59"/>
    </location>
</feature>
<dbReference type="PROSITE" id="PS50302">
    <property type="entry name" value="PUM"/>
    <property type="match status" value="3"/>
</dbReference>
<sequence length="165" mass="19025">LSASSLFQAIEVGDLDQKIRIAEELDGNIIRCIDDQNANHVVQKCIECMPQQHISFIYQNMYGHVVELSAHQYGCRVIQRVLEYCNHPSIQKNILSEIMEQIYWLAKDQYGNYVVQVSHTLYYVLVLYIIINQSLTAAWRSAFAVCNYKAIRTGIRQSSLEEHLA</sequence>
<dbReference type="InterPro" id="IPR011989">
    <property type="entry name" value="ARM-like"/>
</dbReference>
<dbReference type="GO" id="GO:0005737">
    <property type="term" value="C:cytoplasm"/>
    <property type="evidence" value="ECO:0007669"/>
    <property type="project" value="TreeGrafter"/>
</dbReference>
<dbReference type="SUPFAM" id="SSF48371">
    <property type="entry name" value="ARM repeat"/>
    <property type="match status" value="1"/>
</dbReference>
<dbReference type="EMBL" id="RWGY01000002">
    <property type="protein sequence ID" value="TVU49614.1"/>
    <property type="molecule type" value="Genomic_DNA"/>
</dbReference>
<dbReference type="PANTHER" id="PTHR12537">
    <property type="entry name" value="RNA BINDING PROTEIN PUMILIO-RELATED"/>
    <property type="match status" value="1"/>
</dbReference>
<evidence type="ECO:0000259" key="4">
    <source>
        <dbReference type="PROSITE" id="PS50303"/>
    </source>
</evidence>
<proteinExistence type="predicted"/>
<dbReference type="Gene3D" id="1.25.10.10">
    <property type="entry name" value="Leucine-rich Repeat Variant"/>
    <property type="match status" value="1"/>
</dbReference>
<evidence type="ECO:0000313" key="6">
    <source>
        <dbReference type="Proteomes" id="UP000324897"/>
    </source>
</evidence>
<reference evidence="5 6" key="1">
    <citation type="journal article" date="2019" name="Sci. Rep.">
        <title>A high-quality genome of Eragrostis curvula grass provides insights into Poaceae evolution and supports new strategies to enhance forage quality.</title>
        <authorList>
            <person name="Carballo J."/>
            <person name="Santos B.A.C.M."/>
            <person name="Zappacosta D."/>
            <person name="Garbus I."/>
            <person name="Selva J.P."/>
            <person name="Gallo C.A."/>
            <person name="Diaz A."/>
            <person name="Albertini E."/>
            <person name="Caccamo M."/>
            <person name="Echenique V."/>
        </authorList>
    </citation>
    <scope>NUCLEOTIDE SEQUENCE [LARGE SCALE GENOMIC DNA]</scope>
    <source>
        <strain evidence="6">cv. Victoria</strain>
        <tissue evidence="5">Leaf</tissue>
    </source>
</reference>
<dbReference type="PROSITE" id="PS50303">
    <property type="entry name" value="PUM_HD"/>
    <property type="match status" value="1"/>
</dbReference>
<dbReference type="InterPro" id="IPR033133">
    <property type="entry name" value="PUM-HD"/>
</dbReference>
<organism evidence="5 6">
    <name type="scientific">Eragrostis curvula</name>
    <name type="common">weeping love grass</name>
    <dbReference type="NCBI Taxonomy" id="38414"/>
    <lineage>
        <taxon>Eukaryota</taxon>
        <taxon>Viridiplantae</taxon>
        <taxon>Streptophyta</taxon>
        <taxon>Embryophyta</taxon>
        <taxon>Tracheophyta</taxon>
        <taxon>Spermatophyta</taxon>
        <taxon>Magnoliopsida</taxon>
        <taxon>Liliopsida</taxon>
        <taxon>Poales</taxon>
        <taxon>Poaceae</taxon>
        <taxon>PACMAD clade</taxon>
        <taxon>Chloridoideae</taxon>
        <taxon>Eragrostideae</taxon>
        <taxon>Eragrostidinae</taxon>
        <taxon>Eragrostis</taxon>
    </lineage>
</organism>
<dbReference type="InterPro" id="IPR001313">
    <property type="entry name" value="Pumilio_RNA-bd_rpt"/>
</dbReference>
<evidence type="ECO:0000313" key="5">
    <source>
        <dbReference type="EMBL" id="TVU49614.1"/>
    </source>
</evidence>
<feature type="repeat" description="Pumilio" evidence="3">
    <location>
        <begin position="60"/>
        <end position="96"/>
    </location>
</feature>
<keyword evidence="1" id="KW-0677">Repeat</keyword>
<dbReference type="Proteomes" id="UP000324897">
    <property type="component" value="Chromosome 6"/>
</dbReference>
<dbReference type="SMART" id="SM00025">
    <property type="entry name" value="Pumilio"/>
    <property type="match status" value="3"/>
</dbReference>
<feature type="repeat" description="Pumilio" evidence="3">
    <location>
        <begin position="97"/>
        <end position="116"/>
    </location>
</feature>
<evidence type="ECO:0000256" key="3">
    <source>
        <dbReference type="PROSITE-ProRule" id="PRU00317"/>
    </source>
</evidence>
<dbReference type="AlphaFoldDB" id="A0A5J9WQP2"/>
<keyword evidence="6" id="KW-1185">Reference proteome</keyword>
<accession>A0A5J9WQP2</accession>
<feature type="domain" description="PUM-HD" evidence="4">
    <location>
        <begin position="1"/>
        <end position="165"/>
    </location>
</feature>